<dbReference type="InterPro" id="IPR019108">
    <property type="entry name" value="Caa3_assmbl_CtaG-rel"/>
</dbReference>
<feature type="transmembrane region" description="Helical" evidence="7">
    <location>
        <begin position="204"/>
        <end position="233"/>
    </location>
</feature>
<feature type="compositionally biased region" description="Gly residues" evidence="6">
    <location>
        <begin position="313"/>
        <end position="322"/>
    </location>
</feature>
<sequence>MFLAHATPGNVPPELTPIRLLTGWVFEPIPILVAMVFGGLYLYGVHKLRARGDAWSRWRTFSFLGLGLGTFLIATESALAAYDTVLLSVHMVQHMVLAMITPIFLALGAPITLALRTLPTKWRNRLNALLHSRFSKVVTFPAFAGFVFVLNPFALYFTPWYELTLRNTFMHDMNHVHFVIIGCMWFWPLLGLDPMPRASHPMRLLAVFATLPFHAWLGIAIMSSSTVLAGDWYNDLGRDWGASPLSDQGTAGGILWGSGDIIGLLVFLVLFVQWAKASEREAVREDRRLDRLELIEAGRKAREERLAREAAAGGEGAEGAEGAGKSVAKSTLAGDSARTEDGDSAVRVARGVEPRPAGAAE</sequence>
<evidence type="ECO:0000256" key="5">
    <source>
        <dbReference type="ARBA" id="ARBA00023136"/>
    </source>
</evidence>
<feature type="transmembrane region" description="Helical" evidence="7">
    <location>
        <begin position="63"/>
        <end position="82"/>
    </location>
</feature>
<feature type="transmembrane region" description="Helical" evidence="7">
    <location>
        <begin position="253"/>
        <end position="275"/>
    </location>
</feature>
<dbReference type="EMBL" id="MWQN01000001">
    <property type="protein sequence ID" value="OPC83243.1"/>
    <property type="molecule type" value="Genomic_DNA"/>
</dbReference>
<evidence type="ECO:0000256" key="7">
    <source>
        <dbReference type="SAM" id="Phobius"/>
    </source>
</evidence>
<keyword evidence="2" id="KW-1003">Cell membrane</keyword>
<evidence type="ECO:0000256" key="3">
    <source>
        <dbReference type="ARBA" id="ARBA00022692"/>
    </source>
</evidence>
<dbReference type="OrthoDB" id="5241646at2"/>
<name>A0A1T3P2D5_9ACTN</name>
<comment type="caution">
    <text evidence="8">The sequence shown here is derived from an EMBL/GenBank/DDBJ whole genome shotgun (WGS) entry which is preliminary data.</text>
</comment>
<dbReference type="AlphaFoldDB" id="A0A1T3P2D5"/>
<reference evidence="8 9" key="1">
    <citation type="submission" date="2017-03" db="EMBL/GenBank/DDBJ databases">
        <title>Draft genome sequence of Streptomyces scabrisporus NF3, endophyte isolated from Amphipterygium adstringens.</title>
        <authorList>
            <person name="Vazquez M."/>
            <person name="Ceapa C.D."/>
            <person name="Rodriguez Luna D."/>
            <person name="Sanchez Esquivel S."/>
        </authorList>
    </citation>
    <scope>NUCLEOTIDE SEQUENCE [LARGE SCALE GENOMIC DNA]</scope>
    <source>
        <strain evidence="8 9">NF3</strain>
    </source>
</reference>
<evidence type="ECO:0000256" key="6">
    <source>
        <dbReference type="SAM" id="MobiDB-lite"/>
    </source>
</evidence>
<gene>
    <name evidence="8" type="ORF">B4N89_21925</name>
</gene>
<feature type="transmembrane region" description="Helical" evidence="7">
    <location>
        <begin position="94"/>
        <end position="116"/>
    </location>
</feature>
<keyword evidence="9" id="KW-1185">Reference proteome</keyword>
<accession>A0A1T3P2D5</accession>
<keyword evidence="5 7" id="KW-0472">Membrane</keyword>
<proteinExistence type="predicted"/>
<evidence type="ECO:0000256" key="2">
    <source>
        <dbReference type="ARBA" id="ARBA00022475"/>
    </source>
</evidence>
<feature type="transmembrane region" description="Helical" evidence="7">
    <location>
        <begin position="20"/>
        <end position="43"/>
    </location>
</feature>
<evidence type="ECO:0000256" key="4">
    <source>
        <dbReference type="ARBA" id="ARBA00022989"/>
    </source>
</evidence>
<dbReference type="GO" id="GO:0005886">
    <property type="term" value="C:plasma membrane"/>
    <property type="evidence" value="ECO:0007669"/>
    <property type="project" value="UniProtKB-SubCell"/>
</dbReference>
<feature type="transmembrane region" description="Helical" evidence="7">
    <location>
        <begin position="175"/>
        <end position="192"/>
    </location>
</feature>
<feature type="region of interest" description="Disordered" evidence="6">
    <location>
        <begin position="307"/>
        <end position="361"/>
    </location>
</feature>
<feature type="transmembrane region" description="Helical" evidence="7">
    <location>
        <begin position="137"/>
        <end position="155"/>
    </location>
</feature>
<dbReference type="Proteomes" id="UP000190037">
    <property type="component" value="Unassembled WGS sequence"/>
</dbReference>
<evidence type="ECO:0000256" key="1">
    <source>
        <dbReference type="ARBA" id="ARBA00004651"/>
    </source>
</evidence>
<protein>
    <submittedName>
        <fullName evidence="8">Cytochrome C oxidase assembly protein</fullName>
    </submittedName>
</protein>
<organism evidence="8 9">
    <name type="scientific">Embleya scabrispora</name>
    <dbReference type="NCBI Taxonomy" id="159449"/>
    <lineage>
        <taxon>Bacteria</taxon>
        <taxon>Bacillati</taxon>
        <taxon>Actinomycetota</taxon>
        <taxon>Actinomycetes</taxon>
        <taxon>Kitasatosporales</taxon>
        <taxon>Streptomycetaceae</taxon>
        <taxon>Embleya</taxon>
    </lineage>
</organism>
<dbReference type="STRING" id="159449.B4N89_21925"/>
<keyword evidence="3 7" id="KW-0812">Transmembrane</keyword>
<dbReference type="eggNOG" id="COG3336">
    <property type="taxonomic scope" value="Bacteria"/>
</dbReference>
<comment type="subcellular location">
    <subcellularLocation>
        <location evidence="1">Cell membrane</location>
        <topology evidence="1">Multi-pass membrane protein</topology>
    </subcellularLocation>
</comment>
<evidence type="ECO:0000313" key="9">
    <source>
        <dbReference type="Proteomes" id="UP000190037"/>
    </source>
</evidence>
<evidence type="ECO:0000313" key="8">
    <source>
        <dbReference type="EMBL" id="OPC83243.1"/>
    </source>
</evidence>
<keyword evidence="4 7" id="KW-1133">Transmembrane helix</keyword>
<dbReference type="Pfam" id="PF09678">
    <property type="entry name" value="Caa3_CtaG"/>
    <property type="match status" value="1"/>
</dbReference>